<reference evidence="1 2" key="1">
    <citation type="submission" date="2016-10" db="EMBL/GenBank/DDBJ databases">
        <authorList>
            <person name="de Groot N.N."/>
        </authorList>
    </citation>
    <scope>NUCLEOTIDE SEQUENCE [LARGE SCALE GENOMIC DNA]</scope>
    <source>
        <strain evidence="1 2">Nl7</strain>
    </source>
</reference>
<accession>A0A1I0BNW6</accession>
<organism evidence="1 2">
    <name type="scientific">Nitrosospira multiformis</name>
    <dbReference type="NCBI Taxonomy" id="1231"/>
    <lineage>
        <taxon>Bacteria</taxon>
        <taxon>Pseudomonadati</taxon>
        <taxon>Pseudomonadota</taxon>
        <taxon>Betaproteobacteria</taxon>
        <taxon>Nitrosomonadales</taxon>
        <taxon>Nitrosomonadaceae</taxon>
        <taxon>Nitrosospira</taxon>
    </lineage>
</organism>
<sequence>MILPPAEPADFKCPSTSMPAILEHIQVTESEKKRGTGCDNPACVTGKIVLFCAPTGIPFAFRFHVAFTYLASIALISPYPCHPCRSEFCWCQSSDRSLGLEKFINASPQIQVAGKATHDAEAPSCSKSNNTYILLPDPSPGRESGVDLIPALDGEIFTSSSLRRFAIDTSFRQKQAFALRPDTLDASAI</sequence>
<evidence type="ECO:0000313" key="1">
    <source>
        <dbReference type="EMBL" id="SET08372.1"/>
    </source>
</evidence>
<dbReference type="AlphaFoldDB" id="A0A1I0BNW6"/>
<evidence type="ECO:0000313" key="2">
    <source>
        <dbReference type="Proteomes" id="UP000183339"/>
    </source>
</evidence>
<dbReference type="EMBL" id="FOHI01000003">
    <property type="protein sequence ID" value="SET08372.1"/>
    <property type="molecule type" value="Genomic_DNA"/>
</dbReference>
<protein>
    <submittedName>
        <fullName evidence="1">Uncharacterized protein</fullName>
    </submittedName>
</protein>
<name>A0A1I0BNW6_9PROT</name>
<gene>
    <name evidence="1" type="ORF">SAMN05216412_10383</name>
</gene>
<dbReference type="Proteomes" id="UP000183339">
    <property type="component" value="Unassembled WGS sequence"/>
</dbReference>
<proteinExistence type="predicted"/>